<comment type="caution">
    <text evidence="2">The sequence shown here is derived from an EMBL/GenBank/DDBJ whole genome shotgun (WGS) entry which is preliminary data.</text>
</comment>
<gene>
    <name evidence="2" type="ORF">DI533_20365</name>
</gene>
<organism evidence="2 3">
    <name type="scientific">Cereibacter sphaeroides</name>
    <name type="common">Rhodobacter sphaeroides</name>
    <dbReference type="NCBI Taxonomy" id="1063"/>
    <lineage>
        <taxon>Bacteria</taxon>
        <taxon>Pseudomonadati</taxon>
        <taxon>Pseudomonadota</taxon>
        <taxon>Alphaproteobacteria</taxon>
        <taxon>Rhodobacterales</taxon>
        <taxon>Paracoccaceae</taxon>
        <taxon>Cereibacter</taxon>
    </lineage>
</organism>
<dbReference type="Gene3D" id="3.40.50.10810">
    <property type="entry name" value="Tandem AAA-ATPase domain"/>
    <property type="match status" value="1"/>
</dbReference>
<dbReference type="Proteomes" id="UP000248975">
    <property type="component" value="Unassembled WGS sequence"/>
</dbReference>
<name>A0A2W5RWZ3_CERSP</name>
<dbReference type="InterPro" id="IPR027417">
    <property type="entry name" value="P-loop_NTPase"/>
</dbReference>
<dbReference type="GO" id="GO:0004386">
    <property type="term" value="F:helicase activity"/>
    <property type="evidence" value="ECO:0007669"/>
    <property type="project" value="UniProtKB-KW"/>
</dbReference>
<keyword evidence="2" id="KW-0378">Hydrolase</keyword>
<dbReference type="PANTHER" id="PTHR10799">
    <property type="entry name" value="SNF2/RAD54 HELICASE FAMILY"/>
    <property type="match status" value="1"/>
</dbReference>
<dbReference type="GO" id="GO:0005524">
    <property type="term" value="F:ATP binding"/>
    <property type="evidence" value="ECO:0007669"/>
    <property type="project" value="InterPro"/>
</dbReference>
<dbReference type="EMBL" id="QFQS01000009">
    <property type="protein sequence ID" value="PZQ95208.1"/>
    <property type="molecule type" value="Genomic_DNA"/>
</dbReference>
<dbReference type="InterPro" id="IPR000330">
    <property type="entry name" value="SNF2_N"/>
</dbReference>
<protein>
    <submittedName>
        <fullName evidence="2">DEAD/DEAH box helicase</fullName>
    </submittedName>
</protein>
<keyword evidence="2" id="KW-0347">Helicase</keyword>
<evidence type="ECO:0000313" key="3">
    <source>
        <dbReference type="Proteomes" id="UP000248975"/>
    </source>
</evidence>
<dbReference type="SMART" id="SM00487">
    <property type="entry name" value="DEXDc"/>
    <property type="match status" value="1"/>
</dbReference>
<dbReference type="InterPro" id="IPR014001">
    <property type="entry name" value="Helicase_ATP-bd"/>
</dbReference>
<keyword evidence="2" id="KW-0067">ATP-binding</keyword>
<feature type="domain" description="Helicase ATP-binding" evidence="1">
    <location>
        <begin position="65"/>
        <end position="248"/>
    </location>
</feature>
<dbReference type="AlphaFoldDB" id="A0A2W5RWZ3"/>
<accession>A0A2W5RWZ3</accession>
<proteinExistence type="predicted"/>
<dbReference type="PROSITE" id="PS51192">
    <property type="entry name" value="HELICASE_ATP_BIND_1"/>
    <property type="match status" value="1"/>
</dbReference>
<keyword evidence="2" id="KW-0547">Nucleotide-binding</keyword>
<evidence type="ECO:0000259" key="1">
    <source>
        <dbReference type="PROSITE" id="PS51192"/>
    </source>
</evidence>
<dbReference type="SUPFAM" id="SSF52540">
    <property type="entry name" value="P-loop containing nucleoside triphosphate hydrolases"/>
    <property type="match status" value="2"/>
</dbReference>
<dbReference type="InterPro" id="IPR038718">
    <property type="entry name" value="SNF2-like_sf"/>
</dbReference>
<evidence type="ECO:0000313" key="2">
    <source>
        <dbReference type="EMBL" id="PZQ95208.1"/>
    </source>
</evidence>
<reference evidence="2 3" key="1">
    <citation type="submission" date="2017-08" db="EMBL/GenBank/DDBJ databases">
        <title>Infants hospitalized years apart are colonized by the same room-sourced microbial strains.</title>
        <authorList>
            <person name="Brooks B."/>
            <person name="Olm M.R."/>
            <person name="Firek B.A."/>
            <person name="Baker R."/>
            <person name="Thomas B.C."/>
            <person name="Morowitz M.J."/>
            <person name="Banfield J.F."/>
        </authorList>
    </citation>
    <scope>NUCLEOTIDE SEQUENCE [LARGE SCALE GENOMIC DNA]</scope>
    <source>
        <strain evidence="2">S2_003_000_R2_11</strain>
    </source>
</reference>
<sequence>MTFHPWTTEFKKSVAKIGLESTSLIYGAPEQLPRFVHDLEALELIYGPPDEILTYGHFRSYQRWMSSVAIKQDVFLGAEMGLGKTAASLYAIVQMLNSGFISSVLIVAPLKVAEETWAAEIAKWDFARHLTYRIVTGTDAERRAALRHEAVITIINRENLVWLQQTLGVRRWKFDCLIYDEASRLKSGRKRSKPKARADGTMPPKKLTEFGILRRMRFTFKRVIELSGTPSPNGLIDLWGPIFMIDLGKRLGTSMTAYKKRWFREPNRFSQSTKVEPFDHSEKEIMSKIGDIFFSLKEEDYLKLPPMIPVDHKVKLSADEMKRYKNFEAEMAIDVAVHGKEPEFIEAVNQGVLTGKLLQFANGSLYREDKSSVRIHDHKLDILESIMEEAMGQPVLVAYSFQFDKDAIKKRFPYVRIYGDSKSDMRDWNAGKIRMLLTHPASAGHGLNFQHGSSIAVWYGLTWSLELYRQFIKRLHRSGQKASKVFLHRIITEGTMDETVLAALLARGATQDSITDAVRVRLEQEWEYEMAYKRMAA</sequence>
<dbReference type="Gene3D" id="3.40.50.300">
    <property type="entry name" value="P-loop containing nucleotide triphosphate hydrolases"/>
    <property type="match status" value="1"/>
</dbReference>
<dbReference type="Pfam" id="PF00176">
    <property type="entry name" value="SNF2-rel_dom"/>
    <property type="match status" value="1"/>
</dbReference>